<keyword evidence="3" id="KW-0645">Protease</keyword>
<dbReference type="EMBL" id="VULQ01000003">
    <property type="protein sequence ID" value="MSS77423.1"/>
    <property type="molecule type" value="Genomic_DNA"/>
</dbReference>
<dbReference type="AlphaFoldDB" id="A0A6N7VTL8"/>
<dbReference type="Proteomes" id="UP000441925">
    <property type="component" value="Unassembled WGS sequence"/>
</dbReference>
<keyword evidence="1" id="KW-1133">Transmembrane helix</keyword>
<reference evidence="3 4" key="1">
    <citation type="submission" date="2019-08" db="EMBL/GenBank/DDBJ databases">
        <title>In-depth cultivation of the pig gut microbiome towards novel bacterial diversity and tailored functional studies.</title>
        <authorList>
            <person name="Wylensek D."/>
            <person name="Hitch T.C.A."/>
            <person name="Clavel T."/>
        </authorList>
    </citation>
    <scope>NUCLEOTIDE SEQUENCE [LARGE SCALE GENOMIC DNA]</scope>
    <source>
        <strain evidence="3 4">WCA-380-WT-2B</strain>
    </source>
</reference>
<dbReference type="Pfam" id="PF02517">
    <property type="entry name" value="Rce1-like"/>
    <property type="match status" value="1"/>
</dbReference>
<feature type="transmembrane region" description="Helical" evidence="1">
    <location>
        <begin position="182"/>
        <end position="199"/>
    </location>
</feature>
<dbReference type="GO" id="GO:0080120">
    <property type="term" value="P:CAAX-box protein maturation"/>
    <property type="evidence" value="ECO:0007669"/>
    <property type="project" value="UniProtKB-ARBA"/>
</dbReference>
<dbReference type="GO" id="GO:0006508">
    <property type="term" value="P:proteolysis"/>
    <property type="evidence" value="ECO:0007669"/>
    <property type="project" value="UniProtKB-KW"/>
</dbReference>
<comment type="caution">
    <text evidence="3">The sequence shown here is derived from an EMBL/GenBank/DDBJ whole genome shotgun (WGS) entry which is preliminary data.</text>
</comment>
<feature type="transmembrane region" description="Helical" evidence="1">
    <location>
        <begin position="206"/>
        <end position="223"/>
    </location>
</feature>
<dbReference type="RefSeq" id="WP_154539547.1">
    <property type="nucleotide sequence ID" value="NZ_VULQ01000003.1"/>
</dbReference>
<dbReference type="InterPro" id="IPR052710">
    <property type="entry name" value="CAAX_protease"/>
</dbReference>
<feature type="transmembrane region" description="Helical" evidence="1">
    <location>
        <begin position="118"/>
        <end position="138"/>
    </location>
</feature>
<evidence type="ECO:0000313" key="3">
    <source>
        <dbReference type="EMBL" id="MSS77423.1"/>
    </source>
</evidence>
<evidence type="ECO:0000256" key="1">
    <source>
        <dbReference type="SAM" id="Phobius"/>
    </source>
</evidence>
<feature type="transmembrane region" description="Helical" evidence="1">
    <location>
        <begin position="75"/>
        <end position="98"/>
    </location>
</feature>
<keyword evidence="1" id="KW-0472">Membrane</keyword>
<feature type="transmembrane region" description="Helical" evidence="1">
    <location>
        <begin position="43"/>
        <end position="63"/>
    </location>
</feature>
<accession>A0A6N7VTL8</accession>
<sequence>MKYLSKRFIGKYRIIGLILLILLILFGSTPAITSIMMGMSRDIVFIITVGYALFTLIFYLIFYRRHQNKMGVLNTLKVLVVGFVSILTLSYLLGMIFGSNASISQNQEAIENMLALNFSPALIAYMVLLAPAVEEYTFREYFPGIIRKIFKKNDQNLRDIISLILANIVFALMHIPTDLYSFLVYFSLGFVLVMVRYLTNSLRLSAYLHSLWNLISVVILYFAL</sequence>
<evidence type="ECO:0000313" key="4">
    <source>
        <dbReference type="Proteomes" id="UP000441925"/>
    </source>
</evidence>
<protein>
    <submittedName>
        <fullName evidence="3">CPBP family intramembrane metalloprotease</fullName>
    </submittedName>
</protein>
<keyword evidence="1" id="KW-0812">Transmembrane</keyword>
<feature type="domain" description="CAAX prenyl protease 2/Lysostaphin resistance protein A-like" evidence="2">
    <location>
        <begin position="120"/>
        <end position="215"/>
    </location>
</feature>
<keyword evidence="3" id="KW-0378">Hydrolase</keyword>
<dbReference type="PANTHER" id="PTHR36435">
    <property type="entry name" value="SLR1288 PROTEIN"/>
    <property type="match status" value="1"/>
</dbReference>
<keyword evidence="4" id="KW-1185">Reference proteome</keyword>
<dbReference type="PANTHER" id="PTHR36435:SF1">
    <property type="entry name" value="CAAX AMINO TERMINAL PROTEASE FAMILY PROTEIN"/>
    <property type="match status" value="1"/>
</dbReference>
<proteinExistence type="predicted"/>
<gene>
    <name evidence="3" type="ORF">FYJ26_03220</name>
</gene>
<organism evidence="3 4">
    <name type="scientific">Anaerococcus porci</name>
    <dbReference type="NCBI Taxonomy" id="2652269"/>
    <lineage>
        <taxon>Bacteria</taxon>
        <taxon>Bacillati</taxon>
        <taxon>Bacillota</taxon>
        <taxon>Tissierellia</taxon>
        <taxon>Tissierellales</taxon>
        <taxon>Peptoniphilaceae</taxon>
        <taxon>Anaerococcus</taxon>
    </lineage>
</organism>
<feature type="transmembrane region" description="Helical" evidence="1">
    <location>
        <begin position="12"/>
        <end position="37"/>
    </location>
</feature>
<name>A0A6N7VTL8_9FIRM</name>
<evidence type="ECO:0000259" key="2">
    <source>
        <dbReference type="Pfam" id="PF02517"/>
    </source>
</evidence>
<dbReference type="GO" id="GO:0004175">
    <property type="term" value="F:endopeptidase activity"/>
    <property type="evidence" value="ECO:0007669"/>
    <property type="project" value="UniProtKB-ARBA"/>
</dbReference>
<dbReference type="GO" id="GO:0008237">
    <property type="term" value="F:metallopeptidase activity"/>
    <property type="evidence" value="ECO:0007669"/>
    <property type="project" value="UniProtKB-KW"/>
</dbReference>
<feature type="transmembrane region" description="Helical" evidence="1">
    <location>
        <begin position="159"/>
        <end position="176"/>
    </location>
</feature>
<keyword evidence="3" id="KW-0482">Metalloprotease</keyword>
<dbReference type="InterPro" id="IPR003675">
    <property type="entry name" value="Rce1/LyrA-like_dom"/>
</dbReference>